<dbReference type="SUPFAM" id="SSF103473">
    <property type="entry name" value="MFS general substrate transporter"/>
    <property type="match status" value="1"/>
</dbReference>
<feature type="transmembrane region" description="Helical" evidence="1">
    <location>
        <begin position="242"/>
        <end position="261"/>
    </location>
</feature>
<feature type="transmembrane region" description="Helical" evidence="1">
    <location>
        <begin position="211"/>
        <end position="230"/>
    </location>
</feature>
<evidence type="ECO:0008006" key="3">
    <source>
        <dbReference type="Google" id="ProtNLM"/>
    </source>
</evidence>
<feature type="transmembrane region" description="Helical" evidence="1">
    <location>
        <begin position="159"/>
        <end position="179"/>
    </location>
</feature>
<feature type="transmembrane region" description="Helical" evidence="1">
    <location>
        <begin position="43"/>
        <end position="65"/>
    </location>
</feature>
<feature type="transmembrane region" description="Helical" evidence="1">
    <location>
        <begin position="131"/>
        <end position="153"/>
    </location>
</feature>
<evidence type="ECO:0000256" key="1">
    <source>
        <dbReference type="SAM" id="Phobius"/>
    </source>
</evidence>
<accession>A0A381W171</accession>
<reference evidence="2" key="1">
    <citation type="submission" date="2018-05" db="EMBL/GenBank/DDBJ databases">
        <authorList>
            <person name="Lanie J.A."/>
            <person name="Ng W.-L."/>
            <person name="Kazmierczak K.M."/>
            <person name="Andrzejewski T.M."/>
            <person name="Davidsen T.M."/>
            <person name="Wayne K.J."/>
            <person name="Tettelin H."/>
            <person name="Glass J.I."/>
            <person name="Rusch D."/>
            <person name="Podicherti R."/>
            <person name="Tsui H.-C.T."/>
            <person name="Winkler M.E."/>
        </authorList>
    </citation>
    <scope>NUCLEOTIDE SEQUENCE</scope>
</reference>
<feature type="transmembrane region" description="Helical" evidence="1">
    <location>
        <begin position="297"/>
        <end position="321"/>
    </location>
</feature>
<name>A0A381W171_9ZZZZ</name>
<feature type="transmembrane region" description="Helical" evidence="1">
    <location>
        <begin position="96"/>
        <end position="119"/>
    </location>
</feature>
<keyword evidence="1" id="KW-1133">Transmembrane helix</keyword>
<dbReference type="Gene3D" id="1.20.1250.20">
    <property type="entry name" value="MFS general substrate transporter like domains"/>
    <property type="match status" value="1"/>
</dbReference>
<feature type="transmembrane region" description="Helical" evidence="1">
    <location>
        <begin position="12"/>
        <end position="31"/>
    </location>
</feature>
<keyword evidence="1" id="KW-0812">Transmembrane</keyword>
<dbReference type="GO" id="GO:0022857">
    <property type="term" value="F:transmembrane transporter activity"/>
    <property type="evidence" value="ECO:0007669"/>
    <property type="project" value="InterPro"/>
</dbReference>
<dbReference type="EMBL" id="UINC01010240">
    <property type="protein sequence ID" value="SVA45637.1"/>
    <property type="molecule type" value="Genomic_DNA"/>
</dbReference>
<organism evidence="2">
    <name type="scientific">marine metagenome</name>
    <dbReference type="NCBI Taxonomy" id="408172"/>
    <lineage>
        <taxon>unclassified sequences</taxon>
        <taxon>metagenomes</taxon>
        <taxon>ecological metagenomes</taxon>
    </lineage>
</organism>
<feature type="transmembrane region" description="Helical" evidence="1">
    <location>
        <begin position="273"/>
        <end position="291"/>
    </location>
</feature>
<feature type="transmembrane region" description="Helical" evidence="1">
    <location>
        <begin position="342"/>
        <end position="358"/>
    </location>
</feature>
<sequence length="385" mass="43183">MNPAVFRYLPFAGFFFVCTTSRAVLLSILPLKALLLVGNAQMVSVLFFMVSVCGIGVSLSVPFMLRKTDLQNGFLISVFSMAVSVAFLWTGTLWSFAVGMVLHVFSVTSMEVMLSLYVMQRIPRRQLPEFEPLRMVSAIVALSIGPWLGVYLQSRVADWLPFAIAIAGTVATLIYFRWLGLHRMSMPTRDFGAGNPLRHIGRFFRQPRLRLAWSLILTRSSWWMMFIIYTPIYASQSGLGELTGAAIVSIGSAWTLTLPYWGWFARRYSLRRLMYMGFTVATVMSLMVFVFSGTPRVAIVLLVFAALGATMLDGSGHVLFLRAVHPLERSEMTGVFQTYRDVANLAVPGFFAILLKFFALPVIFIGAAGWMMVGTLFSRYIPRRM</sequence>
<dbReference type="AlphaFoldDB" id="A0A381W171"/>
<feature type="transmembrane region" description="Helical" evidence="1">
    <location>
        <begin position="72"/>
        <end position="90"/>
    </location>
</feature>
<protein>
    <recommendedName>
        <fullName evidence="3">Major facilitator superfamily (MFS) profile domain-containing protein</fullName>
    </recommendedName>
</protein>
<keyword evidence="1" id="KW-0472">Membrane</keyword>
<proteinExistence type="predicted"/>
<evidence type="ECO:0000313" key="2">
    <source>
        <dbReference type="EMBL" id="SVA45637.1"/>
    </source>
</evidence>
<dbReference type="Pfam" id="PF07690">
    <property type="entry name" value="MFS_1"/>
    <property type="match status" value="1"/>
</dbReference>
<dbReference type="InterPro" id="IPR036259">
    <property type="entry name" value="MFS_trans_sf"/>
</dbReference>
<gene>
    <name evidence="2" type="ORF">METZ01_LOCUS98491</name>
</gene>
<dbReference type="InterPro" id="IPR011701">
    <property type="entry name" value="MFS"/>
</dbReference>